<evidence type="ECO:0000256" key="9">
    <source>
        <dbReference type="RuleBase" id="RU363066"/>
    </source>
</evidence>
<dbReference type="EC" id="2.7.1.12" evidence="3 9"/>
<accession>A0ABV9JIE5</accession>
<dbReference type="RefSeq" id="WP_377331799.1">
    <property type="nucleotide sequence ID" value="NZ_JBHSGB010000004.1"/>
</dbReference>
<organism evidence="10 11">
    <name type="scientific">Rheinheimera marina</name>
    <dbReference type="NCBI Taxonomy" id="1774958"/>
    <lineage>
        <taxon>Bacteria</taxon>
        <taxon>Pseudomonadati</taxon>
        <taxon>Pseudomonadota</taxon>
        <taxon>Gammaproteobacteria</taxon>
        <taxon>Chromatiales</taxon>
        <taxon>Chromatiaceae</taxon>
        <taxon>Rheinheimera</taxon>
    </lineage>
</organism>
<dbReference type="PANTHER" id="PTHR43442">
    <property type="entry name" value="GLUCONOKINASE-RELATED"/>
    <property type="match status" value="1"/>
</dbReference>
<dbReference type="CDD" id="cd02021">
    <property type="entry name" value="GntK"/>
    <property type="match status" value="1"/>
</dbReference>
<reference evidence="11" key="1">
    <citation type="journal article" date="2019" name="Int. J. Syst. Evol. Microbiol.">
        <title>The Global Catalogue of Microorganisms (GCM) 10K type strain sequencing project: providing services to taxonomists for standard genome sequencing and annotation.</title>
        <authorList>
            <consortium name="The Broad Institute Genomics Platform"/>
            <consortium name="The Broad Institute Genome Sequencing Center for Infectious Disease"/>
            <person name="Wu L."/>
            <person name="Ma J."/>
        </authorList>
    </citation>
    <scope>NUCLEOTIDE SEQUENCE [LARGE SCALE GENOMIC DNA]</scope>
    <source>
        <strain evidence="11">DT28</strain>
    </source>
</reference>
<evidence type="ECO:0000256" key="7">
    <source>
        <dbReference type="ARBA" id="ARBA00022840"/>
    </source>
</evidence>
<dbReference type="InterPro" id="IPR027417">
    <property type="entry name" value="P-loop_NTPase"/>
</dbReference>
<evidence type="ECO:0000256" key="5">
    <source>
        <dbReference type="ARBA" id="ARBA00022741"/>
    </source>
</evidence>
<evidence type="ECO:0000256" key="2">
    <source>
        <dbReference type="ARBA" id="ARBA00008420"/>
    </source>
</evidence>
<keyword evidence="11" id="KW-1185">Reference proteome</keyword>
<comment type="similarity">
    <text evidence="2 9">Belongs to the gluconokinase GntK/GntV family.</text>
</comment>
<dbReference type="EMBL" id="JBHSGB010000004">
    <property type="protein sequence ID" value="MFC4654091.1"/>
    <property type="molecule type" value="Genomic_DNA"/>
</dbReference>
<gene>
    <name evidence="10" type="ORF">ACFO3I_03520</name>
</gene>
<dbReference type="Pfam" id="PF13671">
    <property type="entry name" value="AAA_33"/>
    <property type="match status" value="1"/>
</dbReference>
<evidence type="ECO:0000256" key="6">
    <source>
        <dbReference type="ARBA" id="ARBA00022777"/>
    </source>
</evidence>
<evidence type="ECO:0000256" key="1">
    <source>
        <dbReference type="ARBA" id="ARBA00004761"/>
    </source>
</evidence>
<dbReference type="NCBIfam" id="TIGR01313">
    <property type="entry name" value="therm_gnt_kin"/>
    <property type="match status" value="1"/>
</dbReference>
<comment type="catalytic activity">
    <reaction evidence="8 9">
        <text>D-gluconate + ATP = 6-phospho-D-gluconate + ADP + H(+)</text>
        <dbReference type="Rhea" id="RHEA:19433"/>
        <dbReference type="ChEBI" id="CHEBI:15378"/>
        <dbReference type="ChEBI" id="CHEBI:18391"/>
        <dbReference type="ChEBI" id="CHEBI:30616"/>
        <dbReference type="ChEBI" id="CHEBI:58759"/>
        <dbReference type="ChEBI" id="CHEBI:456216"/>
        <dbReference type="EC" id="2.7.1.12"/>
    </reaction>
</comment>
<keyword evidence="7 9" id="KW-0067">ATP-binding</keyword>
<dbReference type="SUPFAM" id="SSF52540">
    <property type="entry name" value="P-loop containing nucleoside triphosphate hydrolases"/>
    <property type="match status" value="1"/>
</dbReference>
<comment type="caution">
    <text evidence="10">The sequence shown here is derived from an EMBL/GenBank/DDBJ whole genome shotgun (WGS) entry which is preliminary data.</text>
</comment>
<keyword evidence="5 9" id="KW-0547">Nucleotide-binding</keyword>
<proteinExistence type="inferred from homology"/>
<evidence type="ECO:0000256" key="4">
    <source>
        <dbReference type="ARBA" id="ARBA00022679"/>
    </source>
</evidence>
<keyword evidence="4 9" id="KW-0808">Transferase</keyword>
<evidence type="ECO:0000313" key="11">
    <source>
        <dbReference type="Proteomes" id="UP001595962"/>
    </source>
</evidence>
<sequence length="171" mass="19131">MQQQTCYQSLVLMGVAGSGKSTMARLLAEQLGWECLEGDDFHSEQGKQMMAAGQPLAAELRQQWVERLCSTLKQHQQQQQHTVLSYSGLIKTQREQIRAASWAPLFVYLKGSAELLSQRLAERKNHFMPESMLASQLATMQEPLAEADVLVLDISQSTGQLLQQVLDKLKG</sequence>
<dbReference type="PANTHER" id="PTHR43442:SF3">
    <property type="entry name" value="GLUCONOKINASE-RELATED"/>
    <property type="match status" value="1"/>
</dbReference>
<dbReference type="InterPro" id="IPR006001">
    <property type="entry name" value="Therm_gnt_kin"/>
</dbReference>
<evidence type="ECO:0000256" key="8">
    <source>
        <dbReference type="ARBA" id="ARBA00048090"/>
    </source>
</evidence>
<dbReference type="Gene3D" id="3.40.50.300">
    <property type="entry name" value="P-loop containing nucleotide triphosphate hydrolases"/>
    <property type="match status" value="1"/>
</dbReference>
<name>A0ABV9JIE5_9GAMM</name>
<dbReference type="Proteomes" id="UP001595962">
    <property type="component" value="Unassembled WGS sequence"/>
</dbReference>
<comment type="pathway">
    <text evidence="1">Carbohydrate acid metabolism.</text>
</comment>
<keyword evidence="6 9" id="KW-0418">Kinase</keyword>
<protein>
    <recommendedName>
        <fullName evidence="3 9">Gluconokinase</fullName>
        <ecNumber evidence="3 9">2.7.1.12</ecNumber>
    </recommendedName>
</protein>
<evidence type="ECO:0000256" key="3">
    <source>
        <dbReference type="ARBA" id="ARBA00012054"/>
    </source>
</evidence>
<evidence type="ECO:0000313" key="10">
    <source>
        <dbReference type="EMBL" id="MFC4654091.1"/>
    </source>
</evidence>